<name>A0A9X7BIQ5_BACTU</name>
<reference evidence="2 3" key="1">
    <citation type="submission" date="2017-09" db="EMBL/GenBank/DDBJ databases">
        <title>Large-scale bioinformatics analysis of Bacillus genomes uncovers conserved roles of natural products in bacterial physiology.</title>
        <authorList>
            <consortium name="Agbiome Team Llc"/>
            <person name="Bleich R.M."/>
            <person name="Grubbs K.J."/>
            <person name="Santa Maria K.C."/>
            <person name="Allen S.E."/>
            <person name="Farag S."/>
            <person name="Shank E.A."/>
            <person name="Bowers A."/>
        </authorList>
    </citation>
    <scope>NUCLEOTIDE SEQUENCE [LARGE SCALE GENOMIC DNA]</scope>
    <source>
        <strain evidence="2 3">AFS060060</strain>
    </source>
</reference>
<evidence type="ECO:0000259" key="1">
    <source>
        <dbReference type="Pfam" id="PF13255"/>
    </source>
</evidence>
<dbReference type="Proteomes" id="UP000223366">
    <property type="component" value="Unassembled WGS sequence"/>
</dbReference>
<comment type="caution">
    <text evidence="2">The sequence shown here is derived from an EMBL/GenBank/DDBJ whole genome shotgun (WGS) entry which is preliminary data.</text>
</comment>
<organism evidence="2 3">
    <name type="scientific">Bacillus thuringiensis</name>
    <dbReference type="NCBI Taxonomy" id="1428"/>
    <lineage>
        <taxon>Bacteria</taxon>
        <taxon>Bacillati</taxon>
        <taxon>Bacillota</taxon>
        <taxon>Bacilli</taxon>
        <taxon>Bacillales</taxon>
        <taxon>Bacillaceae</taxon>
        <taxon>Bacillus</taxon>
        <taxon>Bacillus cereus group</taxon>
    </lineage>
</organism>
<dbReference type="InterPro" id="IPR025119">
    <property type="entry name" value="DUF4046"/>
</dbReference>
<evidence type="ECO:0000313" key="3">
    <source>
        <dbReference type="Proteomes" id="UP000223366"/>
    </source>
</evidence>
<feature type="domain" description="DUF4046" evidence="1">
    <location>
        <begin position="577"/>
        <end position="663"/>
    </location>
</feature>
<sequence length="1152" mass="139715">MSAIKIEDIYQELLDGKRKQFPSYTWSEDIDRNLIKRVIKYLVEIVLNWDDNMLKEGWNKKLIKKYKLNGAVCMIYRGSPYAMLNDAYPGRFKEWEFKMAPLNFWTKEKGLEALKWTIEIKEKLTDEQLLQVYGTKWLTQHKIISPCAKFFNHSPYIMLNALYPGKFREWEMKQTPSKFWTRENALEALRWTIEEKEKLTNEQLFEVYNIKWLKQHNLAPACQIHWRNSPYSMLNALYPNRFKEWMFKVTPSNFWTREKGLEALRWTIEEKEKLTNKQLLCIYSQPWLNRHKLNTPMKRYWNGSPYAFLNSLYPGVFKEWDMKMAPINFWTKEKGLEALKWTIEEKEKLTDEQLLRVYGSKWLQEHKINTPCSKYWNGSPYAMLNELYPGRFKEWELENVPSNFWTKEKSIEVIKWNIESKEALIKENLIQIINTEWIKIHRLITPFNKHWNGNIYAMLNELYPGDFKKWELKKVSNNYWTKEIALEVIREILQEKGNVSNEEFLQEYNMEWIKRNGLTTPLAMYWSNNPYNLLHDAFPDRFTQEVIKAYKRIQQLRPIIPQDVEFSHRSSNSVLTIEEVYQELLNGKRDSFPYYVWSEGDKKLLARRVTKYLIEVILNWDTEEIKKGWNGKVIKKYKLNGMISLVYNGSPYAMLNDLYPNRFKEWELSYTPTNFWTKETAIEALRWTIEEKEKLTDEQLGKVYSQKWLVKHKLASPCYLLFNSSPYAMLNELYPSRFKEWELNYTPTNFWTKEKALEALRWTIEEKEQLTGEQLLKVYSDKWLQEKRILTPCCKYWNCSPYAMLNELYPNRFKQWELKNVPSNFWTKEKALEVLRWTIEEKEKLTDEQLKKVYNIAWVKKQRLITPLMTYWNLSPYMMLNELYPGRFKEWEFSVVPRNFWTREKGLEALRWTIEEKEKLTDEQLLQIYSNQWLVRHRLVTPLNKHWSNSYEMLNDLYPNRFKEWELQKVSKNFWTKEKGLEALRWTIEEKEKLTDEQLLRVYDITWIKKHRIGMPVYEYWSNNPYLMLHDLYPNKFSKEVMKTYVSMRKWFKDFFETEGYSKILNLVWENSYVHGDTFVFINVKREEVIQFFYQIKGASSIKSHYNGPKGSEEWYCTLSKWHPLVLKLKELGWKNTEDSINNLQNKYTPVN</sequence>
<protein>
    <recommendedName>
        <fullName evidence="1">DUF4046 domain-containing protein</fullName>
    </recommendedName>
</protein>
<dbReference type="Pfam" id="PF13255">
    <property type="entry name" value="DUF4046"/>
    <property type="match status" value="2"/>
</dbReference>
<evidence type="ECO:0000313" key="2">
    <source>
        <dbReference type="EMBL" id="PFV26270.1"/>
    </source>
</evidence>
<gene>
    <name evidence="2" type="ORF">COK99_27810</name>
</gene>
<dbReference type="EMBL" id="NVDU01000078">
    <property type="protein sequence ID" value="PFV26270.1"/>
    <property type="molecule type" value="Genomic_DNA"/>
</dbReference>
<feature type="domain" description="DUF4046" evidence="1">
    <location>
        <begin position="6"/>
        <end position="91"/>
    </location>
</feature>
<accession>A0A9X7BIQ5</accession>
<proteinExistence type="predicted"/>
<dbReference type="RefSeq" id="WP_098686062.1">
    <property type="nucleotide sequence ID" value="NZ_NVDU01000078.1"/>
</dbReference>
<dbReference type="AlphaFoldDB" id="A0A9X7BIQ5"/>